<sequence>MLQEKILTMNINSSTVAFINVDYLISDEKEINQDQLKNFIEDKKINLIITTRNKEELRFLRNIHIIKIDQKEDEESIYKANIEIQKHKGNFFYVLDNYIAMLKYIICLKITYNYISKTENLDKETKRIIQGFGLQSFFQSYQIYLSNIYLSNESTNISNIQIVQEQYKLPAPISIPEFKVEYDEKWIN</sequence>
<protein>
    <submittedName>
        <fullName evidence="1">Uncharacterized protein</fullName>
    </submittedName>
</protein>
<organism evidence="1 2">
    <name type="scientific">Paramecium primaurelia</name>
    <dbReference type="NCBI Taxonomy" id="5886"/>
    <lineage>
        <taxon>Eukaryota</taxon>
        <taxon>Sar</taxon>
        <taxon>Alveolata</taxon>
        <taxon>Ciliophora</taxon>
        <taxon>Intramacronucleata</taxon>
        <taxon>Oligohymenophorea</taxon>
        <taxon>Peniculida</taxon>
        <taxon>Parameciidae</taxon>
        <taxon>Paramecium</taxon>
    </lineage>
</organism>
<evidence type="ECO:0000313" key="1">
    <source>
        <dbReference type="EMBL" id="CAD8103971.1"/>
    </source>
</evidence>
<accession>A0A8S1PM14</accession>
<dbReference type="Proteomes" id="UP000688137">
    <property type="component" value="Unassembled WGS sequence"/>
</dbReference>
<dbReference type="OMA" id="YDEKWIN"/>
<proteinExistence type="predicted"/>
<reference evidence="1" key="1">
    <citation type="submission" date="2021-01" db="EMBL/GenBank/DDBJ databases">
        <authorList>
            <consortium name="Genoscope - CEA"/>
            <person name="William W."/>
        </authorList>
    </citation>
    <scope>NUCLEOTIDE SEQUENCE</scope>
</reference>
<evidence type="ECO:0000313" key="2">
    <source>
        <dbReference type="Proteomes" id="UP000688137"/>
    </source>
</evidence>
<comment type="caution">
    <text evidence="1">The sequence shown here is derived from an EMBL/GenBank/DDBJ whole genome shotgun (WGS) entry which is preliminary data.</text>
</comment>
<gene>
    <name evidence="1" type="ORF">PPRIM_AZ9-3.1.T1220126</name>
</gene>
<keyword evidence="2" id="KW-1185">Reference proteome</keyword>
<dbReference type="AlphaFoldDB" id="A0A8S1PM14"/>
<name>A0A8S1PM14_PARPR</name>
<dbReference type="EMBL" id="CAJJDM010000125">
    <property type="protein sequence ID" value="CAD8103971.1"/>
    <property type="molecule type" value="Genomic_DNA"/>
</dbReference>